<proteinExistence type="predicted"/>
<dbReference type="eggNOG" id="ENOG502S24M">
    <property type="taxonomic scope" value="Eukaryota"/>
</dbReference>
<sequence>MRAIQKFVTLPFFSGCASRSSVATSTLVSTTRIRDLEGGPEVNTSVARREESENKTSEVKMKNPSGFLFVLPNISNGVHKLVRSLKTFSQLFVLRKDEEIEEVEMEIGYPTDVKHVTHIGLDGSTTTNPNANPNINPNNWDINNLNHFVPSEFLHSFPSISFRQFELSMAAQTQAALLHPT</sequence>
<evidence type="ECO:0000313" key="4">
    <source>
        <dbReference type="RefSeq" id="XP_008464328.2"/>
    </source>
</evidence>
<name>A0A1S3CMR6_CUCME</name>
<keyword evidence="3" id="KW-1185">Reference proteome</keyword>
<dbReference type="InParanoid" id="A0A1S3CMR6"/>
<dbReference type="Proteomes" id="UP001652600">
    <property type="component" value="Chromosome 3"/>
</dbReference>
<dbReference type="GeneID" id="103502241"/>
<evidence type="ECO:0000313" key="3">
    <source>
        <dbReference type="Proteomes" id="UP001652600"/>
    </source>
</evidence>
<feature type="compositionally biased region" description="Basic and acidic residues" evidence="1">
    <location>
        <begin position="47"/>
        <end position="58"/>
    </location>
</feature>
<dbReference type="PANTHER" id="PTHR46931:SF14">
    <property type="entry name" value="CRIB DOMAIN-CONTAINING PROTEIN RIC2"/>
    <property type="match status" value="1"/>
</dbReference>
<protein>
    <submittedName>
        <fullName evidence="4">CRIB domain-containing protein RIC4-like</fullName>
    </submittedName>
</protein>
<feature type="region of interest" description="Disordered" evidence="1">
    <location>
        <begin position="39"/>
        <end position="58"/>
    </location>
</feature>
<dbReference type="AlphaFoldDB" id="A0A1S3CMR6"/>
<accession>A0A1S3CMR6</accession>
<reference evidence="4" key="1">
    <citation type="submission" date="2025-08" db="UniProtKB">
        <authorList>
            <consortium name="RefSeq"/>
        </authorList>
    </citation>
    <scope>IDENTIFICATION</scope>
    <source>
        <tissue evidence="4">Stem</tissue>
    </source>
</reference>
<gene>
    <name evidence="4" type="primary">LOC103502241</name>
</gene>
<dbReference type="KEGG" id="cmo:103502241"/>
<evidence type="ECO:0000259" key="2">
    <source>
        <dbReference type="PROSITE" id="PS50108"/>
    </source>
</evidence>
<dbReference type="PROSITE" id="PS50108">
    <property type="entry name" value="CRIB"/>
    <property type="match status" value="1"/>
</dbReference>
<feature type="domain" description="CRIB" evidence="2">
    <location>
        <begin position="107"/>
        <end position="120"/>
    </location>
</feature>
<dbReference type="Pfam" id="PF00786">
    <property type="entry name" value="PBD"/>
    <property type="match status" value="1"/>
</dbReference>
<dbReference type="InterPro" id="IPR000095">
    <property type="entry name" value="CRIB_dom"/>
</dbReference>
<dbReference type="PANTHER" id="PTHR46931">
    <property type="entry name" value="CRIB DOMAIN-CONTAINING PROTEIN RIC2"/>
    <property type="match status" value="1"/>
</dbReference>
<dbReference type="InterPro" id="IPR044509">
    <property type="entry name" value="RIC2/4"/>
</dbReference>
<organism evidence="3 4">
    <name type="scientific">Cucumis melo</name>
    <name type="common">Muskmelon</name>
    <dbReference type="NCBI Taxonomy" id="3656"/>
    <lineage>
        <taxon>Eukaryota</taxon>
        <taxon>Viridiplantae</taxon>
        <taxon>Streptophyta</taxon>
        <taxon>Embryophyta</taxon>
        <taxon>Tracheophyta</taxon>
        <taxon>Spermatophyta</taxon>
        <taxon>Magnoliopsida</taxon>
        <taxon>eudicotyledons</taxon>
        <taxon>Gunneridae</taxon>
        <taxon>Pentapetalae</taxon>
        <taxon>rosids</taxon>
        <taxon>fabids</taxon>
        <taxon>Cucurbitales</taxon>
        <taxon>Cucurbitaceae</taxon>
        <taxon>Benincaseae</taxon>
        <taxon>Cucumis</taxon>
    </lineage>
</organism>
<dbReference type="RefSeq" id="XP_008464328.2">
    <property type="nucleotide sequence ID" value="XM_008466106.3"/>
</dbReference>
<evidence type="ECO:0000256" key="1">
    <source>
        <dbReference type="SAM" id="MobiDB-lite"/>
    </source>
</evidence>